<organism evidence="2 3">
    <name type="scientific">Paspalum notatum var. saurae</name>
    <dbReference type="NCBI Taxonomy" id="547442"/>
    <lineage>
        <taxon>Eukaryota</taxon>
        <taxon>Viridiplantae</taxon>
        <taxon>Streptophyta</taxon>
        <taxon>Embryophyta</taxon>
        <taxon>Tracheophyta</taxon>
        <taxon>Spermatophyta</taxon>
        <taxon>Magnoliopsida</taxon>
        <taxon>Liliopsida</taxon>
        <taxon>Poales</taxon>
        <taxon>Poaceae</taxon>
        <taxon>PACMAD clade</taxon>
        <taxon>Panicoideae</taxon>
        <taxon>Andropogonodae</taxon>
        <taxon>Paspaleae</taxon>
        <taxon>Paspalinae</taxon>
        <taxon>Paspalum</taxon>
    </lineage>
</organism>
<evidence type="ECO:0000313" key="3">
    <source>
        <dbReference type="Proteomes" id="UP001341281"/>
    </source>
</evidence>
<feature type="region of interest" description="Disordered" evidence="1">
    <location>
        <begin position="55"/>
        <end position="90"/>
    </location>
</feature>
<protein>
    <submittedName>
        <fullName evidence="2">Uncharacterized protein</fullName>
    </submittedName>
</protein>
<dbReference type="Pfam" id="PF05097">
    <property type="entry name" value="DUF688"/>
    <property type="match status" value="1"/>
</dbReference>
<dbReference type="InterPro" id="IPR007789">
    <property type="entry name" value="DUF688"/>
</dbReference>
<evidence type="ECO:0000256" key="1">
    <source>
        <dbReference type="SAM" id="MobiDB-lite"/>
    </source>
</evidence>
<feature type="region of interest" description="Disordered" evidence="1">
    <location>
        <begin position="384"/>
        <end position="431"/>
    </location>
</feature>
<feature type="region of interest" description="Disordered" evidence="1">
    <location>
        <begin position="221"/>
        <end position="244"/>
    </location>
</feature>
<gene>
    <name evidence="2" type="ORF">U9M48_044561</name>
</gene>
<feature type="compositionally biased region" description="Basic and acidic residues" evidence="1">
    <location>
        <begin position="414"/>
        <end position="431"/>
    </location>
</feature>
<feature type="compositionally biased region" description="Basic residues" evidence="1">
    <location>
        <begin position="63"/>
        <end position="72"/>
    </location>
</feature>
<accession>A0AAQ3UZJ1</accession>
<dbReference type="PANTHER" id="PTHR33671">
    <property type="entry name" value="N-METHYLTRANSFERASE, PUTATIVE (DUF688)-RELATED"/>
    <property type="match status" value="1"/>
</dbReference>
<name>A0AAQ3UZJ1_PASNO</name>
<dbReference type="EMBL" id="CP144754">
    <property type="protein sequence ID" value="WVZ99232.1"/>
    <property type="molecule type" value="Genomic_DNA"/>
</dbReference>
<dbReference type="PANTHER" id="PTHR33671:SF8">
    <property type="entry name" value="OS05G0514400 PROTEIN"/>
    <property type="match status" value="1"/>
</dbReference>
<dbReference type="AlphaFoldDB" id="A0AAQ3UZJ1"/>
<reference evidence="2 3" key="1">
    <citation type="submission" date="2024-02" db="EMBL/GenBank/DDBJ databases">
        <title>High-quality chromosome-scale genome assembly of Pensacola bahiagrass (Paspalum notatum Flugge var. saurae).</title>
        <authorList>
            <person name="Vega J.M."/>
            <person name="Podio M."/>
            <person name="Orjuela J."/>
            <person name="Siena L.A."/>
            <person name="Pessino S.C."/>
            <person name="Combes M.C."/>
            <person name="Mariac C."/>
            <person name="Albertini E."/>
            <person name="Pupilli F."/>
            <person name="Ortiz J.P.A."/>
            <person name="Leblanc O."/>
        </authorList>
    </citation>
    <scope>NUCLEOTIDE SEQUENCE [LARGE SCALE GENOMIC DNA]</scope>
    <source>
        <strain evidence="2">R1</strain>
        <tissue evidence="2">Leaf</tissue>
    </source>
</reference>
<feature type="compositionally biased region" description="Polar residues" evidence="1">
    <location>
        <begin position="397"/>
        <end position="412"/>
    </location>
</feature>
<proteinExistence type="predicted"/>
<sequence>MGMADANKRINLAAPLISVRRHHAGAGGEAPVAVLPAYKADATSGPLGHAGAAVPFGWEHRPGHPKSVRTRRPPLPPPAPPLTLADEPPRAAREPAAVIVASGRAREHDERCSDARDDVSCVTANCSAAGLSDAASACAARARPGPCARGGVMMDRFLPAAHAVAAGSPQNAFRKAGYSARPAVAMAAPCARGDGGDRMPAQRRLPFRDIAAYQYHLAPLSPEGKNVDDDGDGAESVSDGHSTAGFASRRRCGLLPTRCVKGALLLSRGARRAADRPFLSNGGGRSLKEANPLLRCSRNGQQQPQRTGDDPGAAMQSWEEVNVKSLLRSGGGGGLMGPAAAVASELDRTVRELYKRRGGQAVHLKPKASHLGLLLVLDRSNEACGHQSSPARKLSRTGDTASSLLPVTTQKGSPDAEKQPRRGDTGELPGDKEAVAGRELALCPQPPLPAFPLPKSPTESWLSRALPSVTTRPPATSFLGIHVQPKKHAPLPWYTIDSGKDRS</sequence>
<evidence type="ECO:0000313" key="2">
    <source>
        <dbReference type="EMBL" id="WVZ99232.1"/>
    </source>
</evidence>
<dbReference type="Proteomes" id="UP001341281">
    <property type="component" value="Chromosome 10"/>
</dbReference>
<keyword evidence="3" id="KW-1185">Reference proteome</keyword>